<sequence>MLSLCAIAVARPSAITSLPSLSHAEIRRYSRHLILDDVGVEGQRRLKAARVLCVGSGGLGSPALVYLAAAGVGTLGVVDNDVVDESNLQRQIIHATDAVGSPKVDSAAQRVGDLNPLVKLVKHEELLTAENALRILGEYDIVVDGSDNFPTRYLVNDACVLLGLPLVYGAVQKFEGQLSLFNLRLPDGSRGPNYRDLFPEPPPPGV</sequence>
<evidence type="ECO:0000313" key="2">
    <source>
        <dbReference type="EnsemblProtists" id="EOD06892"/>
    </source>
</evidence>
<dbReference type="eggNOG" id="KOG2017">
    <property type="taxonomic scope" value="Eukaryota"/>
</dbReference>
<dbReference type="GO" id="GO:0008641">
    <property type="term" value="F:ubiquitin-like modifier activating enzyme activity"/>
    <property type="evidence" value="ECO:0007669"/>
    <property type="project" value="InterPro"/>
</dbReference>
<dbReference type="PANTHER" id="PTHR10953:SF102">
    <property type="entry name" value="ADENYLYLTRANSFERASE AND SULFURTRANSFERASE MOCS3"/>
    <property type="match status" value="1"/>
</dbReference>
<dbReference type="Gene3D" id="3.40.50.720">
    <property type="entry name" value="NAD(P)-binding Rossmann-like Domain"/>
    <property type="match status" value="1"/>
</dbReference>
<keyword evidence="3" id="KW-1185">Reference proteome</keyword>
<dbReference type="KEGG" id="ehx:EMIHUDRAFT_68584"/>
<feature type="domain" description="THIF-type NAD/FAD binding fold" evidence="1">
    <location>
        <begin position="29"/>
        <end position="204"/>
    </location>
</feature>
<dbReference type="InterPro" id="IPR035985">
    <property type="entry name" value="Ubiquitin-activating_enz"/>
</dbReference>
<dbReference type="Proteomes" id="UP000013827">
    <property type="component" value="Unassembled WGS sequence"/>
</dbReference>
<dbReference type="OMA" id="HNIHRQI"/>
<dbReference type="STRING" id="2903.R1BC70"/>
<dbReference type="RefSeq" id="XP_005759321.1">
    <property type="nucleotide sequence ID" value="XM_005759264.1"/>
</dbReference>
<dbReference type="HOGENOM" id="CLU_013325_10_0_1"/>
<dbReference type="PANTHER" id="PTHR10953">
    <property type="entry name" value="UBIQUITIN-ACTIVATING ENZYME E1"/>
    <property type="match status" value="1"/>
</dbReference>
<organism evidence="2 3">
    <name type="scientific">Emiliania huxleyi (strain CCMP1516)</name>
    <dbReference type="NCBI Taxonomy" id="280463"/>
    <lineage>
        <taxon>Eukaryota</taxon>
        <taxon>Haptista</taxon>
        <taxon>Haptophyta</taxon>
        <taxon>Prymnesiophyceae</taxon>
        <taxon>Isochrysidales</taxon>
        <taxon>Noelaerhabdaceae</taxon>
        <taxon>Emiliania</taxon>
    </lineage>
</organism>
<evidence type="ECO:0000313" key="3">
    <source>
        <dbReference type="Proteomes" id="UP000013827"/>
    </source>
</evidence>
<dbReference type="AlphaFoldDB" id="A0A0D3I6K7"/>
<dbReference type="InterPro" id="IPR045886">
    <property type="entry name" value="ThiF/MoeB/HesA"/>
</dbReference>
<dbReference type="EnsemblProtists" id="EOD06892">
    <property type="protein sequence ID" value="EOD06892"/>
    <property type="gene ID" value="EMIHUDRAFT_68584"/>
</dbReference>
<reference evidence="2" key="2">
    <citation type="submission" date="2024-10" db="UniProtKB">
        <authorList>
            <consortium name="EnsemblProtists"/>
        </authorList>
    </citation>
    <scope>IDENTIFICATION</scope>
</reference>
<dbReference type="GeneID" id="17253063"/>
<protein>
    <recommendedName>
        <fullName evidence="1">THIF-type NAD/FAD binding fold domain-containing protein</fullName>
    </recommendedName>
</protein>
<name>A0A0D3I6K7_EMIH1</name>
<dbReference type="GO" id="GO:0016779">
    <property type="term" value="F:nucleotidyltransferase activity"/>
    <property type="evidence" value="ECO:0007669"/>
    <property type="project" value="TreeGrafter"/>
</dbReference>
<accession>A0A0D3I6K7</accession>
<evidence type="ECO:0000259" key="1">
    <source>
        <dbReference type="Pfam" id="PF00899"/>
    </source>
</evidence>
<proteinExistence type="predicted"/>
<dbReference type="GO" id="GO:0008146">
    <property type="term" value="F:sulfotransferase activity"/>
    <property type="evidence" value="ECO:0007669"/>
    <property type="project" value="TreeGrafter"/>
</dbReference>
<dbReference type="Pfam" id="PF00899">
    <property type="entry name" value="ThiF"/>
    <property type="match status" value="1"/>
</dbReference>
<dbReference type="InterPro" id="IPR000594">
    <property type="entry name" value="ThiF_NAD_FAD-bd"/>
</dbReference>
<dbReference type="PaxDb" id="2903-EOD06892"/>
<dbReference type="GO" id="GO:0005829">
    <property type="term" value="C:cytosol"/>
    <property type="evidence" value="ECO:0007669"/>
    <property type="project" value="TreeGrafter"/>
</dbReference>
<dbReference type="CDD" id="cd00757">
    <property type="entry name" value="ThiF_MoeB_HesA_family"/>
    <property type="match status" value="1"/>
</dbReference>
<dbReference type="SUPFAM" id="SSF69572">
    <property type="entry name" value="Activating enzymes of the ubiquitin-like proteins"/>
    <property type="match status" value="1"/>
</dbReference>
<reference evidence="3" key="1">
    <citation type="journal article" date="2013" name="Nature">
        <title>Pan genome of the phytoplankton Emiliania underpins its global distribution.</title>
        <authorList>
            <person name="Read B.A."/>
            <person name="Kegel J."/>
            <person name="Klute M.J."/>
            <person name="Kuo A."/>
            <person name="Lefebvre S.C."/>
            <person name="Maumus F."/>
            <person name="Mayer C."/>
            <person name="Miller J."/>
            <person name="Monier A."/>
            <person name="Salamov A."/>
            <person name="Young J."/>
            <person name="Aguilar M."/>
            <person name="Claverie J.M."/>
            <person name="Frickenhaus S."/>
            <person name="Gonzalez K."/>
            <person name="Herman E.K."/>
            <person name="Lin Y.C."/>
            <person name="Napier J."/>
            <person name="Ogata H."/>
            <person name="Sarno A.F."/>
            <person name="Shmutz J."/>
            <person name="Schroeder D."/>
            <person name="de Vargas C."/>
            <person name="Verret F."/>
            <person name="von Dassow P."/>
            <person name="Valentin K."/>
            <person name="Van de Peer Y."/>
            <person name="Wheeler G."/>
            <person name="Dacks J.B."/>
            <person name="Delwiche C.F."/>
            <person name="Dyhrman S.T."/>
            <person name="Glockner G."/>
            <person name="John U."/>
            <person name="Richards T."/>
            <person name="Worden A.Z."/>
            <person name="Zhang X."/>
            <person name="Grigoriev I.V."/>
            <person name="Allen A.E."/>
            <person name="Bidle K."/>
            <person name="Borodovsky M."/>
            <person name="Bowler C."/>
            <person name="Brownlee C."/>
            <person name="Cock J.M."/>
            <person name="Elias M."/>
            <person name="Gladyshev V.N."/>
            <person name="Groth M."/>
            <person name="Guda C."/>
            <person name="Hadaegh A."/>
            <person name="Iglesias-Rodriguez M.D."/>
            <person name="Jenkins J."/>
            <person name="Jones B.M."/>
            <person name="Lawson T."/>
            <person name="Leese F."/>
            <person name="Lindquist E."/>
            <person name="Lobanov A."/>
            <person name="Lomsadze A."/>
            <person name="Malik S.B."/>
            <person name="Marsh M.E."/>
            <person name="Mackinder L."/>
            <person name="Mock T."/>
            <person name="Mueller-Roeber B."/>
            <person name="Pagarete A."/>
            <person name="Parker M."/>
            <person name="Probert I."/>
            <person name="Quesneville H."/>
            <person name="Raines C."/>
            <person name="Rensing S.A."/>
            <person name="Riano-Pachon D.M."/>
            <person name="Richier S."/>
            <person name="Rokitta S."/>
            <person name="Shiraiwa Y."/>
            <person name="Soanes D.M."/>
            <person name="van der Giezen M."/>
            <person name="Wahlund T.M."/>
            <person name="Williams B."/>
            <person name="Wilson W."/>
            <person name="Wolfe G."/>
            <person name="Wurch L.L."/>
        </authorList>
    </citation>
    <scope>NUCLEOTIDE SEQUENCE</scope>
</reference>
<dbReference type="GO" id="GO:0004792">
    <property type="term" value="F:thiosulfate-cyanide sulfurtransferase activity"/>
    <property type="evidence" value="ECO:0007669"/>
    <property type="project" value="TreeGrafter"/>
</dbReference>